<dbReference type="CDD" id="cd06782">
    <property type="entry name" value="cpPDZ_CPP-like"/>
    <property type="match status" value="1"/>
</dbReference>
<dbReference type="SMART" id="SM00245">
    <property type="entry name" value="TSPc"/>
    <property type="match status" value="1"/>
</dbReference>
<dbReference type="PANTHER" id="PTHR32060:SF22">
    <property type="entry name" value="CARBOXYL-TERMINAL-PROCESSING PEPTIDASE 3, CHLOROPLASTIC"/>
    <property type="match status" value="1"/>
</dbReference>
<evidence type="ECO:0000313" key="7">
    <source>
        <dbReference type="EMBL" id="QGW28787.1"/>
    </source>
</evidence>
<dbReference type="Pfam" id="PF03572">
    <property type="entry name" value="Peptidase_S41"/>
    <property type="match status" value="1"/>
</dbReference>
<evidence type="ECO:0000313" key="8">
    <source>
        <dbReference type="Proteomes" id="UP000426027"/>
    </source>
</evidence>
<dbReference type="GO" id="GO:0008236">
    <property type="term" value="F:serine-type peptidase activity"/>
    <property type="evidence" value="ECO:0007669"/>
    <property type="project" value="UniProtKB-KW"/>
</dbReference>
<keyword evidence="2 5" id="KW-0645">Protease</keyword>
<dbReference type="Proteomes" id="UP000426027">
    <property type="component" value="Chromosome"/>
</dbReference>
<dbReference type="CDD" id="cd07560">
    <property type="entry name" value="Peptidase_S41_CPP"/>
    <property type="match status" value="1"/>
</dbReference>
<dbReference type="GO" id="GO:0030288">
    <property type="term" value="C:outer membrane-bounded periplasmic space"/>
    <property type="evidence" value="ECO:0007669"/>
    <property type="project" value="TreeGrafter"/>
</dbReference>
<evidence type="ECO:0000256" key="4">
    <source>
        <dbReference type="ARBA" id="ARBA00022825"/>
    </source>
</evidence>
<dbReference type="SMART" id="SM00228">
    <property type="entry name" value="PDZ"/>
    <property type="match status" value="1"/>
</dbReference>
<dbReference type="Gene3D" id="2.30.42.10">
    <property type="match status" value="1"/>
</dbReference>
<dbReference type="InterPro" id="IPR005151">
    <property type="entry name" value="Tail-specific_protease"/>
</dbReference>
<dbReference type="InterPro" id="IPR029045">
    <property type="entry name" value="ClpP/crotonase-like_dom_sf"/>
</dbReference>
<evidence type="ECO:0000256" key="5">
    <source>
        <dbReference type="RuleBase" id="RU004404"/>
    </source>
</evidence>
<dbReference type="InterPro" id="IPR004447">
    <property type="entry name" value="Peptidase_S41A"/>
</dbReference>
<dbReference type="SUPFAM" id="SSF52096">
    <property type="entry name" value="ClpP/crotonase"/>
    <property type="match status" value="1"/>
</dbReference>
<name>A0A6I6G8H3_9BACT</name>
<dbReference type="InterPro" id="IPR001478">
    <property type="entry name" value="PDZ"/>
</dbReference>
<gene>
    <name evidence="7" type="ORF">GLV81_12350</name>
</gene>
<reference evidence="7 8" key="1">
    <citation type="submission" date="2019-11" db="EMBL/GenBank/DDBJ databases">
        <authorList>
            <person name="Im W.T."/>
        </authorList>
    </citation>
    <scope>NUCLEOTIDE SEQUENCE [LARGE SCALE GENOMIC DNA]</scope>
    <source>
        <strain evidence="7 8">SB-02</strain>
    </source>
</reference>
<protein>
    <submittedName>
        <fullName evidence="7">PDZ domain-containing protein</fullName>
    </submittedName>
</protein>
<dbReference type="Pfam" id="PF11818">
    <property type="entry name" value="DUF3340"/>
    <property type="match status" value="1"/>
</dbReference>
<dbReference type="GO" id="GO:0004175">
    <property type="term" value="F:endopeptidase activity"/>
    <property type="evidence" value="ECO:0007669"/>
    <property type="project" value="TreeGrafter"/>
</dbReference>
<dbReference type="GO" id="GO:0006508">
    <property type="term" value="P:proteolysis"/>
    <property type="evidence" value="ECO:0007669"/>
    <property type="project" value="UniProtKB-KW"/>
</dbReference>
<dbReference type="AlphaFoldDB" id="A0A6I6G8H3"/>
<dbReference type="InterPro" id="IPR036034">
    <property type="entry name" value="PDZ_sf"/>
</dbReference>
<keyword evidence="3 5" id="KW-0378">Hydrolase</keyword>
<accession>A0A6I6G8H3</accession>
<dbReference type="PROSITE" id="PS50106">
    <property type="entry name" value="PDZ"/>
    <property type="match status" value="1"/>
</dbReference>
<dbReference type="PANTHER" id="PTHR32060">
    <property type="entry name" value="TAIL-SPECIFIC PROTEASE"/>
    <property type="match status" value="1"/>
</dbReference>
<feature type="domain" description="PDZ" evidence="6">
    <location>
        <begin position="250"/>
        <end position="324"/>
    </location>
</feature>
<evidence type="ECO:0000256" key="1">
    <source>
        <dbReference type="ARBA" id="ARBA00009179"/>
    </source>
</evidence>
<dbReference type="Gene3D" id="3.90.226.10">
    <property type="entry name" value="2-enoyl-CoA Hydratase, Chain A, domain 1"/>
    <property type="match status" value="1"/>
</dbReference>
<keyword evidence="8" id="KW-1185">Reference proteome</keyword>
<dbReference type="Pfam" id="PF17804">
    <property type="entry name" value="TSP_NTD"/>
    <property type="match status" value="1"/>
</dbReference>
<dbReference type="InterPro" id="IPR020992">
    <property type="entry name" value="Tail_Prtase_C"/>
</dbReference>
<dbReference type="Gene3D" id="3.30.750.44">
    <property type="match status" value="1"/>
</dbReference>
<dbReference type="InterPro" id="IPR040573">
    <property type="entry name" value="TSP_N"/>
</dbReference>
<dbReference type="NCBIfam" id="TIGR00225">
    <property type="entry name" value="prc"/>
    <property type="match status" value="1"/>
</dbReference>
<evidence type="ECO:0000256" key="2">
    <source>
        <dbReference type="ARBA" id="ARBA00022670"/>
    </source>
</evidence>
<dbReference type="SUPFAM" id="SSF50156">
    <property type="entry name" value="PDZ domain-like"/>
    <property type="match status" value="1"/>
</dbReference>
<dbReference type="GO" id="GO:0007165">
    <property type="term" value="P:signal transduction"/>
    <property type="evidence" value="ECO:0007669"/>
    <property type="project" value="TreeGrafter"/>
</dbReference>
<comment type="similarity">
    <text evidence="1 5">Belongs to the peptidase S41A family.</text>
</comment>
<proteinExistence type="inferred from homology"/>
<dbReference type="RefSeq" id="WP_157479140.1">
    <property type="nucleotide sequence ID" value="NZ_CP046566.1"/>
</dbReference>
<dbReference type="EMBL" id="CP046566">
    <property type="protein sequence ID" value="QGW28787.1"/>
    <property type="molecule type" value="Genomic_DNA"/>
</dbReference>
<evidence type="ECO:0000259" key="6">
    <source>
        <dbReference type="PROSITE" id="PS50106"/>
    </source>
</evidence>
<sequence length="707" mass="80252">MMNKRVWPFLVPVIALLVFVGIKSWGSGRSNEPGSKYERILTIVADLLEQGHYSPKRLDDNFSKQVFKTYLNSIDPDRTIFLKSDIDVLKQYELKIDDELKNGNMEFIPALDAIYAKRLAESATIYKSILAKPFDFTVKETVALDMEKEPFANNDAQRRENWRKRLKYMTLERYADALENRESNKNVKDFVVKADTTLERESRERVLKIWDRTYDRLKNKFTLDEKFNQYINTIAETMDPHTQFFPPIEKRAFDEAMSGEFFGIGAQLSEQDGAIKIVSVVTGSPAWKSGEIQVNDVILKVGQGAAEPVDVTGFETTDAVKLIRGQKGTEVRLTIKKTDGSVKVVSLIRDRIVQEETFARSAIVNGTHKIGYIYLPEFYANFDDPNGARCARDVANEIKKLKEANVDGIVMDLRYNGGGSLQDVIQMVGLFIEDGPVVQVKDRDGDASIYRDKDKGVLYNGPLAVMINEFSASASEIFAAAIQDYHRGIVVGTPSYGKGTVQRNIGLDRNTGFFMPASELGTLKLTLQKFYRINGGSTQLNGVTPDIIMPDNYEFTKAREKHSPNALGYDEIPKAPYSNWPAGVDIAQAKSAYQLKLQQNEAFQTIRTNAEWLSKVNEEKVNLYLPEYQQLQKQIRKTVKQNDSLQTLDKPMEVAFMDADQDRINKMDKDKSERFMNWLKGLKTDRYLFETSKVLDDIIIKGKTAAR</sequence>
<keyword evidence="4 5" id="KW-0720">Serine protease</keyword>
<dbReference type="Pfam" id="PF00595">
    <property type="entry name" value="PDZ"/>
    <property type="match status" value="1"/>
</dbReference>
<organism evidence="7 8">
    <name type="scientific">Phnomibacter ginsenosidimutans</name>
    <dbReference type="NCBI Taxonomy" id="2676868"/>
    <lineage>
        <taxon>Bacteria</taxon>
        <taxon>Pseudomonadati</taxon>
        <taxon>Bacteroidota</taxon>
        <taxon>Chitinophagia</taxon>
        <taxon>Chitinophagales</taxon>
        <taxon>Chitinophagaceae</taxon>
        <taxon>Phnomibacter</taxon>
    </lineage>
</organism>
<dbReference type="KEGG" id="fls:GLV81_12350"/>
<evidence type="ECO:0000256" key="3">
    <source>
        <dbReference type="ARBA" id="ARBA00022801"/>
    </source>
</evidence>